<keyword evidence="4" id="KW-0645">Protease</keyword>
<dbReference type="AlphaFoldDB" id="A0A5B9VYH7"/>
<evidence type="ECO:0000313" key="5">
    <source>
        <dbReference type="Proteomes" id="UP000324233"/>
    </source>
</evidence>
<evidence type="ECO:0000259" key="3">
    <source>
        <dbReference type="Pfam" id="PF02617"/>
    </source>
</evidence>
<comment type="subunit">
    <text evidence="1">Binds to the N-terminal domain of the chaperone ClpA.</text>
</comment>
<evidence type="ECO:0000313" key="4">
    <source>
        <dbReference type="EMBL" id="QEH33034.1"/>
    </source>
</evidence>
<keyword evidence="4" id="KW-0378">Hydrolase</keyword>
<dbReference type="InterPro" id="IPR014719">
    <property type="entry name" value="Ribosomal_bL12_C/ClpS-like"/>
</dbReference>
<evidence type="ECO:0000256" key="2">
    <source>
        <dbReference type="SAM" id="MobiDB-lite"/>
    </source>
</evidence>
<dbReference type="Pfam" id="PF02617">
    <property type="entry name" value="ClpS"/>
    <property type="match status" value="1"/>
</dbReference>
<feature type="compositionally biased region" description="Basic and acidic residues" evidence="2">
    <location>
        <begin position="1"/>
        <end position="13"/>
    </location>
</feature>
<dbReference type="GO" id="GO:0006508">
    <property type="term" value="P:proteolysis"/>
    <property type="evidence" value="ECO:0007669"/>
    <property type="project" value="UniProtKB-UniRule"/>
</dbReference>
<dbReference type="SUPFAM" id="SSF54736">
    <property type="entry name" value="ClpS-like"/>
    <property type="match status" value="1"/>
</dbReference>
<name>A0A5B9VYH7_9BACT</name>
<feature type="region of interest" description="Disordered" evidence="2">
    <location>
        <begin position="117"/>
        <end position="137"/>
    </location>
</feature>
<keyword evidence="5" id="KW-1185">Reference proteome</keyword>
<dbReference type="Gene3D" id="3.30.1390.10">
    <property type="match status" value="1"/>
</dbReference>
<sequence length="137" mass="15082">MRRFPRGIDEHNTGAEGSAVMEEMSEDMVIRTVPAEQPRVKSSPRRQPPYAVVLHNDDVNGLGFVVNVLRRVFGYRPLKAFRLAITAHVRGRSTVWVGTLEVAELKAEQVLACGPDPAATRASARPLRTSLEPRPAG</sequence>
<feature type="domain" description="Adaptor protein ClpS core" evidence="3">
    <location>
        <begin position="46"/>
        <end position="112"/>
    </location>
</feature>
<dbReference type="InterPro" id="IPR003769">
    <property type="entry name" value="ClpS_core"/>
</dbReference>
<protein>
    <recommendedName>
        <fullName evidence="1">ATP-dependent Clp protease adapter protein ClpS</fullName>
    </recommendedName>
</protein>
<accession>A0A5B9VYH7</accession>
<dbReference type="KEGG" id="agv:OJF2_15300"/>
<dbReference type="GO" id="GO:0008233">
    <property type="term" value="F:peptidase activity"/>
    <property type="evidence" value="ECO:0007669"/>
    <property type="project" value="UniProtKB-KW"/>
</dbReference>
<comment type="function">
    <text evidence="1">Involved in the modulation of the specificity of the ClpAP-mediated ATP-dependent protein degradation.</text>
</comment>
<dbReference type="GO" id="GO:0030163">
    <property type="term" value="P:protein catabolic process"/>
    <property type="evidence" value="ECO:0007669"/>
    <property type="project" value="InterPro"/>
</dbReference>
<dbReference type="RefSeq" id="WP_210420451.1">
    <property type="nucleotide sequence ID" value="NZ_CP042997.1"/>
</dbReference>
<dbReference type="Proteomes" id="UP000324233">
    <property type="component" value="Chromosome"/>
</dbReference>
<feature type="region of interest" description="Disordered" evidence="2">
    <location>
        <begin position="1"/>
        <end position="21"/>
    </location>
</feature>
<evidence type="ECO:0000256" key="1">
    <source>
        <dbReference type="HAMAP-Rule" id="MF_00302"/>
    </source>
</evidence>
<dbReference type="HAMAP" id="MF_00302">
    <property type="entry name" value="ClpS"/>
    <property type="match status" value="1"/>
</dbReference>
<comment type="similarity">
    <text evidence="1">Belongs to the ClpS family.</text>
</comment>
<dbReference type="PANTHER" id="PTHR33473">
    <property type="entry name" value="ATP-DEPENDENT CLP PROTEASE ADAPTER PROTEIN CLPS1, CHLOROPLASTIC"/>
    <property type="match status" value="1"/>
</dbReference>
<organism evidence="4 5">
    <name type="scientific">Aquisphaera giovannonii</name>
    <dbReference type="NCBI Taxonomy" id="406548"/>
    <lineage>
        <taxon>Bacteria</taxon>
        <taxon>Pseudomonadati</taxon>
        <taxon>Planctomycetota</taxon>
        <taxon>Planctomycetia</taxon>
        <taxon>Isosphaerales</taxon>
        <taxon>Isosphaeraceae</taxon>
        <taxon>Aquisphaera</taxon>
    </lineage>
</organism>
<reference evidence="4 5" key="1">
    <citation type="submission" date="2019-08" db="EMBL/GenBank/DDBJ databases">
        <title>Deep-cultivation of Planctomycetes and their phenomic and genomic characterization uncovers novel biology.</title>
        <authorList>
            <person name="Wiegand S."/>
            <person name="Jogler M."/>
            <person name="Boedeker C."/>
            <person name="Pinto D."/>
            <person name="Vollmers J."/>
            <person name="Rivas-Marin E."/>
            <person name="Kohn T."/>
            <person name="Peeters S.H."/>
            <person name="Heuer A."/>
            <person name="Rast P."/>
            <person name="Oberbeckmann S."/>
            <person name="Bunk B."/>
            <person name="Jeske O."/>
            <person name="Meyerdierks A."/>
            <person name="Storesund J.E."/>
            <person name="Kallscheuer N."/>
            <person name="Luecker S."/>
            <person name="Lage O.M."/>
            <person name="Pohl T."/>
            <person name="Merkel B.J."/>
            <person name="Hornburger P."/>
            <person name="Mueller R.-W."/>
            <person name="Bruemmer F."/>
            <person name="Labrenz M."/>
            <person name="Spormann A.M."/>
            <person name="Op den Camp H."/>
            <person name="Overmann J."/>
            <person name="Amann R."/>
            <person name="Jetten M.S.M."/>
            <person name="Mascher T."/>
            <person name="Medema M.H."/>
            <person name="Devos D.P."/>
            <person name="Kaster A.-K."/>
            <person name="Ovreas L."/>
            <person name="Rohde M."/>
            <person name="Galperin M.Y."/>
            <person name="Jogler C."/>
        </authorList>
    </citation>
    <scope>NUCLEOTIDE SEQUENCE [LARGE SCALE GENOMIC DNA]</scope>
    <source>
        <strain evidence="4 5">OJF2</strain>
    </source>
</reference>
<dbReference type="PANTHER" id="PTHR33473:SF17">
    <property type="entry name" value="ATP-DEPENDENT CLP PROTEASE ADAPTER PROTEIN CLPS1, CHLOROPLASTIC"/>
    <property type="match status" value="1"/>
</dbReference>
<proteinExistence type="inferred from homology"/>
<dbReference type="InterPro" id="IPR022935">
    <property type="entry name" value="ClpS"/>
</dbReference>
<dbReference type="EMBL" id="CP042997">
    <property type="protein sequence ID" value="QEH33034.1"/>
    <property type="molecule type" value="Genomic_DNA"/>
</dbReference>
<gene>
    <name evidence="4" type="primary">clpS_2</name>
    <name evidence="1" type="synonym">clpS</name>
    <name evidence="4" type="ORF">OJF2_15300</name>
</gene>